<dbReference type="Proteomes" id="UP001139447">
    <property type="component" value="Unassembled WGS sequence"/>
</dbReference>
<reference evidence="1" key="1">
    <citation type="submission" date="2022-03" db="EMBL/GenBank/DDBJ databases">
        <authorList>
            <person name="Woo C.Y."/>
        </authorList>
    </citation>
    <scope>NUCLEOTIDE SEQUENCE</scope>
    <source>
        <strain evidence="1">CYS-02</strain>
    </source>
</reference>
<comment type="caution">
    <text evidence="1">The sequence shown here is derived from an EMBL/GenBank/DDBJ whole genome shotgun (WGS) entry which is preliminary data.</text>
</comment>
<gene>
    <name evidence="1" type="ORF">MMF98_23135</name>
</gene>
<proteinExistence type="predicted"/>
<dbReference type="RefSeq" id="WP_243309718.1">
    <property type="nucleotide sequence ID" value="NZ_JALGBI010000004.1"/>
</dbReference>
<sequence length="543" mass="59398">MPIFEIKQVEVPLFGVVEASDQSAWLEAFAAATTTIAIEVDAAALNLIANDLELDAEGLAADAERYVGGRYRAKARGMGGSRLGDLGEVLTFLVNSVAGREVVRVVSWRAGTGQAVKGTLFPQPDFIIKDASGLAALEVKSTEAFDFVHLRDATKHWTWLQPCSSVRGRREQALQQLAFVGGILTPQQHSLVVKGGTVVPFPVGKGVAAAVVAVDGRMNELRSDPKYKTPPACRQANRDCWSCLPKSCHFALVTMPNAPGMLSLGGAASDGSMRWLRAYRRWSQALAAHDLLAVRASVGILVETLAAWLDGTDILEADVLRGFWGSYLRDAMRSRGFEVEVPGQFGNLNHLESGFEWTPALLAEPASRETSADDITRSMLQDQEPAASFMMSARLRRNDRDADSISVRGFGDFVEFHLMSETWWTEGSVDTVENASSIATRLLSFALEASGWPISGDGGPVPLRKVTARVGDDAVHLGWASKPATPGSSSWRSWMRGWPIWFDLDPWPPWPMLLFLGDPRIRLRVMPDGRADLRVLRTLLRSR</sequence>
<dbReference type="AlphaFoldDB" id="A0A9X2AQK6"/>
<accession>A0A9X2AQK6</accession>
<protein>
    <submittedName>
        <fullName evidence="1">Uncharacterized protein</fullName>
    </submittedName>
</protein>
<organism evidence="1 2">
    <name type="scientific">Variovorax terrae</name>
    <dbReference type="NCBI Taxonomy" id="2923278"/>
    <lineage>
        <taxon>Bacteria</taxon>
        <taxon>Pseudomonadati</taxon>
        <taxon>Pseudomonadota</taxon>
        <taxon>Betaproteobacteria</taxon>
        <taxon>Burkholderiales</taxon>
        <taxon>Comamonadaceae</taxon>
        <taxon>Variovorax</taxon>
    </lineage>
</organism>
<evidence type="ECO:0000313" key="2">
    <source>
        <dbReference type="Proteomes" id="UP001139447"/>
    </source>
</evidence>
<evidence type="ECO:0000313" key="1">
    <source>
        <dbReference type="EMBL" id="MCJ0766115.1"/>
    </source>
</evidence>
<dbReference type="EMBL" id="JALGBI010000004">
    <property type="protein sequence ID" value="MCJ0766115.1"/>
    <property type="molecule type" value="Genomic_DNA"/>
</dbReference>
<keyword evidence="2" id="KW-1185">Reference proteome</keyword>
<name>A0A9X2AQK6_9BURK</name>